<keyword evidence="5 6" id="KW-0233">DNA recombination</keyword>
<dbReference type="InterPro" id="IPR001207">
    <property type="entry name" value="Transposase_mutator"/>
</dbReference>
<dbReference type="GO" id="GO:0006313">
    <property type="term" value="P:DNA transposition"/>
    <property type="evidence" value="ECO:0007669"/>
    <property type="project" value="UniProtKB-UniRule"/>
</dbReference>
<evidence type="ECO:0000256" key="6">
    <source>
        <dbReference type="RuleBase" id="RU365089"/>
    </source>
</evidence>
<evidence type="ECO:0000313" key="8">
    <source>
        <dbReference type="Proteomes" id="UP000004079"/>
    </source>
</evidence>
<dbReference type="AlphaFoldDB" id="D1QT74"/>
<dbReference type="GO" id="GO:0004803">
    <property type="term" value="F:transposase activity"/>
    <property type="evidence" value="ECO:0007669"/>
    <property type="project" value="UniProtKB-UniRule"/>
</dbReference>
<keyword evidence="6" id="KW-0814">Transposable element</keyword>
<dbReference type="GO" id="GO:0003677">
    <property type="term" value="F:DNA binding"/>
    <property type="evidence" value="ECO:0007669"/>
    <property type="project" value="UniProtKB-UniRule"/>
</dbReference>
<evidence type="ECO:0000256" key="4">
    <source>
        <dbReference type="ARBA" id="ARBA00023125"/>
    </source>
</evidence>
<accession>D1QT74</accession>
<dbReference type="PANTHER" id="PTHR33217:SF8">
    <property type="entry name" value="MUTATOR FAMILY TRANSPOSASE"/>
    <property type="match status" value="1"/>
</dbReference>
<evidence type="ECO:0000256" key="1">
    <source>
        <dbReference type="ARBA" id="ARBA00002190"/>
    </source>
</evidence>
<gene>
    <name evidence="7" type="ORF">HMPREF0971_02201</name>
</gene>
<dbReference type="HOGENOM" id="CLU_036805_2_0_10"/>
<protein>
    <recommendedName>
        <fullName evidence="6">Mutator family transposase</fullName>
    </recommendedName>
</protein>
<evidence type="ECO:0000256" key="5">
    <source>
        <dbReference type="ARBA" id="ARBA00023172"/>
    </source>
</evidence>
<name>D1QT74_9BACT</name>
<evidence type="ECO:0000313" key="7">
    <source>
        <dbReference type="EMBL" id="EFB31527.1"/>
    </source>
</evidence>
<sequence length="369" mass="42581">MLERILNAALEGEMDASLDELSKSNRRNGKMPEQVQTRYGEVTVETPRDRDGSFEPQTVKKRKTILAEDMADQIINMYAFGTSIRDISKYFELDFDAKLSAETISSITDRVLPEIKSWRSRLLDPVYAICWLDAIHYKVRGETGRAVSRAIYNVLGINKEGHKELLGMYISKSEGANFWLEVLSDLQNRGVRDILICCVDGLKGFPDAIQSVFSETSVQLCIVHQIRSSIKYVGSKHQKEFLWDLKTVYGAVSKETVEAQLDTLESKWGETYPIVIKSWCDNWERLTEYFRYTPAIRKLIYTTNTVEGYHRQVRKITKNKGVFPSDTSPEKLVYMVYRNIREKWTMPLANWSQISQQLAIKFGECFDIM</sequence>
<comment type="function">
    <text evidence="1 6">Required for the transposition of the insertion element.</text>
</comment>
<dbReference type="EMBL" id="ACUZ02000036">
    <property type="protein sequence ID" value="EFB31527.1"/>
    <property type="molecule type" value="Genomic_DNA"/>
</dbReference>
<dbReference type="Pfam" id="PF00872">
    <property type="entry name" value="Transposase_mut"/>
    <property type="match status" value="1"/>
</dbReference>
<evidence type="ECO:0000256" key="3">
    <source>
        <dbReference type="ARBA" id="ARBA00022578"/>
    </source>
</evidence>
<proteinExistence type="inferred from homology"/>
<organism evidence="7 8">
    <name type="scientific">Segatella oris F0302</name>
    <dbReference type="NCBI Taxonomy" id="649760"/>
    <lineage>
        <taxon>Bacteria</taxon>
        <taxon>Pseudomonadati</taxon>
        <taxon>Bacteroidota</taxon>
        <taxon>Bacteroidia</taxon>
        <taxon>Bacteroidales</taxon>
        <taxon>Prevotellaceae</taxon>
        <taxon>Segatella</taxon>
    </lineage>
</organism>
<reference evidence="7 8" key="1">
    <citation type="submission" date="2009-11" db="EMBL/GenBank/DDBJ databases">
        <authorList>
            <person name="Weinstock G."/>
            <person name="Sodergren E."/>
            <person name="Clifton S."/>
            <person name="Fulton L."/>
            <person name="Fulton B."/>
            <person name="Courtney L."/>
            <person name="Fronick C."/>
            <person name="Harrison M."/>
            <person name="Strong C."/>
            <person name="Farmer C."/>
            <person name="Delahaunty K."/>
            <person name="Markovic C."/>
            <person name="Hall O."/>
            <person name="Minx P."/>
            <person name="Tomlinson C."/>
            <person name="Mitreva M."/>
            <person name="Nelson J."/>
            <person name="Hou S."/>
            <person name="Wollam A."/>
            <person name="Pepin K.H."/>
            <person name="Johnson M."/>
            <person name="Bhonagiri V."/>
            <person name="Nash W.E."/>
            <person name="Warren W."/>
            <person name="Chinwalla A."/>
            <person name="Mardis E.R."/>
            <person name="Wilson R.K."/>
        </authorList>
    </citation>
    <scope>NUCLEOTIDE SEQUENCE [LARGE SCALE GENOMIC DNA]</scope>
    <source>
        <strain evidence="7 8">F0302</strain>
    </source>
</reference>
<comment type="caution">
    <text evidence="7">The sequence shown here is derived from an EMBL/GenBank/DDBJ whole genome shotgun (WGS) entry which is preliminary data.</text>
</comment>
<comment type="similarity">
    <text evidence="2 6">Belongs to the transposase mutator family.</text>
</comment>
<dbReference type="NCBIfam" id="NF033543">
    <property type="entry name" value="transpos_IS256"/>
    <property type="match status" value="1"/>
</dbReference>
<keyword evidence="4 6" id="KW-0238">DNA-binding</keyword>
<dbReference type="Proteomes" id="UP000004079">
    <property type="component" value="Unassembled WGS sequence"/>
</dbReference>
<dbReference type="PANTHER" id="PTHR33217">
    <property type="entry name" value="TRANSPOSASE FOR INSERTION SEQUENCE ELEMENT IS1081"/>
    <property type="match status" value="1"/>
</dbReference>
<evidence type="ECO:0000256" key="2">
    <source>
        <dbReference type="ARBA" id="ARBA00010961"/>
    </source>
</evidence>
<keyword evidence="3 6" id="KW-0815">Transposition</keyword>